<sequence length="70" mass="8069">MRRFEVAELFGDHEQVLAEHVDALPDRSLQVRPLEDVLGGERGARHRSEHTVAEIEEHRETLRTRSVALD</sequence>
<keyword evidence="2" id="KW-1185">Reference proteome</keyword>
<reference evidence="2" key="1">
    <citation type="journal article" date="2019" name="Int. J. Syst. Evol. Microbiol.">
        <title>The Global Catalogue of Microorganisms (GCM) 10K type strain sequencing project: providing services to taxonomists for standard genome sequencing and annotation.</title>
        <authorList>
            <consortium name="The Broad Institute Genomics Platform"/>
            <consortium name="The Broad Institute Genome Sequencing Center for Infectious Disease"/>
            <person name="Wu L."/>
            <person name="Ma J."/>
        </authorList>
    </citation>
    <scope>NUCLEOTIDE SEQUENCE [LARGE SCALE GENOMIC DNA]</scope>
    <source>
        <strain evidence="2">NBRC 108730</strain>
    </source>
</reference>
<organism evidence="1 2">
    <name type="scientific">Angustibacter aerolatus</name>
    <dbReference type="NCBI Taxonomy" id="1162965"/>
    <lineage>
        <taxon>Bacteria</taxon>
        <taxon>Bacillati</taxon>
        <taxon>Actinomycetota</taxon>
        <taxon>Actinomycetes</taxon>
        <taxon>Kineosporiales</taxon>
        <taxon>Kineosporiaceae</taxon>
    </lineage>
</organism>
<accession>A0ABQ6JBG3</accession>
<evidence type="ECO:0000313" key="2">
    <source>
        <dbReference type="Proteomes" id="UP001157017"/>
    </source>
</evidence>
<protein>
    <submittedName>
        <fullName evidence="1">Uncharacterized protein</fullName>
    </submittedName>
</protein>
<dbReference type="Proteomes" id="UP001157017">
    <property type="component" value="Unassembled WGS sequence"/>
</dbReference>
<proteinExistence type="predicted"/>
<name>A0ABQ6JBG3_9ACTN</name>
<comment type="caution">
    <text evidence="1">The sequence shown here is derived from an EMBL/GenBank/DDBJ whole genome shotgun (WGS) entry which is preliminary data.</text>
</comment>
<dbReference type="EMBL" id="BSUZ01000001">
    <property type="protein sequence ID" value="GMA84946.1"/>
    <property type="molecule type" value="Genomic_DNA"/>
</dbReference>
<gene>
    <name evidence="1" type="ORF">GCM10025868_01960</name>
</gene>
<evidence type="ECO:0000313" key="1">
    <source>
        <dbReference type="EMBL" id="GMA84946.1"/>
    </source>
</evidence>